<gene>
    <name evidence="3" type="ORF">KY290_029527</name>
</gene>
<feature type="domain" description="RNase H type-1" evidence="2">
    <location>
        <begin position="733"/>
        <end position="862"/>
    </location>
</feature>
<feature type="region of interest" description="Disordered" evidence="1">
    <location>
        <begin position="51"/>
        <end position="73"/>
    </location>
</feature>
<sequence>MEDQANSSEDNLDNISINNDDTTIQHVETFVSQSIPANEIDQAFDDISDKHNLSPRGLESTRGGLPYRRGRTGRRGKDTTLDCNVIADNDQIVTCSFNNNGASLYISIVYAKCKMHQRQYLWDDIKNFATVNSSPWMVIGDFNSIITPEEKKGGNAHNISKSMPFINCILDSGLLDMGFTGSPYTWCNGRDPKRRIWARLDRTLANSEWIQTFSESSVEHLVRTGSDHAPMLISTSNSLREPKKYFRFLDFWTKHEDFMQVVEDGWIIHVEGSPMWKFHLKLKNVCKSLSHWSRNTIGNIFDKTKELQSKLEMLEQNCLTNNSEANRMEYNCTNALLIMHIKKEESFWRQKADEDDNRMLTELPNMEELKEVVFSMSSVSSPGPDDISGRSISDNVMLTQELVHNLNRKNVNGNVVFKLNMAKAFDRVSWDFLCLVMRHVGFLEPWIDMIVRLISNNWYSIIINGVKYGFFKSSRGLKQGDPLSPSLFVMGAELLSNLMDQLPLDNFIPYSIDKGNQDHAVWTPEHTGSFSSKSAWNALRQSNGSSPTSKYIWHTKLPFKISFHMLRLLNNKLATDDSSSRFGVQGPSKCFCCHNGMNEDINHLFSYGQIAEKVWKFFEHTLGLLWPNSDSIRTKLMRWWRIKSTNKVLELTTQCLPSVICWELWKHRCTYKYEGTKIYYGNIIHQATYHIHLILTSQFPSLKLPTKFRSICRMMENIKPKLDITPILWSKPNYGEYKLNVDGCSKGNPGSAGGGGILRNHMGHMITAFTTYFGHSSNNLAEARAIKIGLKWCIDHNFNVLTIESDSLTVINMINKATTTTWSIKEEINDIHNMTSKGNFQFIHIFREGNNTADLLANYAELDRKNDFFTETFHLPRKIVATMKNDEEARPNFRIRLRKNTFIFDPG</sequence>
<organism evidence="3 4">
    <name type="scientific">Solanum tuberosum</name>
    <name type="common">Potato</name>
    <dbReference type="NCBI Taxonomy" id="4113"/>
    <lineage>
        <taxon>Eukaryota</taxon>
        <taxon>Viridiplantae</taxon>
        <taxon>Streptophyta</taxon>
        <taxon>Embryophyta</taxon>
        <taxon>Tracheophyta</taxon>
        <taxon>Spermatophyta</taxon>
        <taxon>Magnoliopsida</taxon>
        <taxon>eudicotyledons</taxon>
        <taxon>Gunneridae</taxon>
        <taxon>Pentapetalae</taxon>
        <taxon>asterids</taxon>
        <taxon>lamiids</taxon>
        <taxon>Solanales</taxon>
        <taxon>Solanaceae</taxon>
        <taxon>Solanoideae</taxon>
        <taxon>Solaneae</taxon>
        <taxon>Solanum</taxon>
    </lineage>
</organism>
<dbReference type="InterPro" id="IPR002156">
    <property type="entry name" value="RNaseH_domain"/>
</dbReference>
<dbReference type="InterPro" id="IPR026960">
    <property type="entry name" value="RVT-Znf"/>
</dbReference>
<reference evidence="3 4" key="1">
    <citation type="journal article" date="2021" name="bioRxiv">
        <title>Chromosome-scale and haplotype-resolved genome assembly of a tetraploid potato cultivar.</title>
        <authorList>
            <person name="Sun H."/>
            <person name="Jiao W.-B."/>
            <person name="Krause K."/>
            <person name="Campoy J.A."/>
            <person name="Goel M."/>
            <person name="Folz-Donahue K."/>
            <person name="Kukat C."/>
            <person name="Huettel B."/>
            <person name="Schneeberger K."/>
        </authorList>
    </citation>
    <scope>NUCLEOTIDE SEQUENCE [LARGE SCALE GENOMIC DNA]</scope>
    <source>
        <strain evidence="3">SolTubOtavaFocal</strain>
        <tissue evidence="3">Leaves</tissue>
    </source>
</reference>
<accession>A0ABQ7UP66</accession>
<comment type="caution">
    <text evidence="3">The sequence shown here is derived from an EMBL/GenBank/DDBJ whole genome shotgun (WGS) entry which is preliminary data.</text>
</comment>
<dbReference type="Gene3D" id="3.30.420.10">
    <property type="entry name" value="Ribonuclease H-like superfamily/Ribonuclease H"/>
    <property type="match status" value="1"/>
</dbReference>
<evidence type="ECO:0000259" key="2">
    <source>
        <dbReference type="PROSITE" id="PS50879"/>
    </source>
</evidence>
<dbReference type="InterPro" id="IPR036691">
    <property type="entry name" value="Endo/exonu/phosph_ase_sf"/>
</dbReference>
<dbReference type="InterPro" id="IPR012337">
    <property type="entry name" value="RNaseH-like_sf"/>
</dbReference>
<evidence type="ECO:0000313" key="3">
    <source>
        <dbReference type="EMBL" id="KAH0750295.1"/>
    </source>
</evidence>
<dbReference type="InterPro" id="IPR005135">
    <property type="entry name" value="Endo/exonuclease/phosphatase"/>
</dbReference>
<dbReference type="Pfam" id="PF13456">
    <property type="entry name" value="RVT_3"/>
    <property type="match status" value="1"/>
</dbReference>
<dbReference type="EMBL" id="JAIVGD010000019">
    <property type="protein sequence ID" value="KAH0750295.1"/>
    <property type="molecule type" value="Genomic_DNA"/>
</dbReference>
<name>A0ABQ7UP66_SOLTU</name>
<evidence type="ECO:0000313" key="4">
    <source>
        <dbReference type="Proteomes" id="UP000826656"/>
    </source>
</evidence>
<dbReference type="SUPFAM" id="SSF53098">
    <property type="entry name" value="Ribonuclease H-like"/>
    <property type="match status" value="1"/>
</dbReference>
<proteinExistence type="predicted"/>
<dbReference type="SUPFAM" id="SSF56219">
    <property type="entry name" value="DNase I-like"/>
    <property type="match status" value="1"/>
</dbReference>
<dbReference type="Pfam" id="PF00078">
    <property type="entry name" value="RVT_1"/>
    <property type="match status" value="1"/>
</dbReference>
<dbReference type="PANTHER" id="PTHR33710:SF35">
    <property type="entry name" value="RNA-DIRECTED DNA POLYMERASE (REVERSE TRANSCRIPTASE)_ RIBONUCLEASE H"/>
    <property type="match status" value="1"/>
</dbReference>
<dbReference type="PROSITE" id="PS50879">
    <property type="entry name" value="RNASE_H_1"/>
    <property type="match status" value="1"/>
</dbReference>
<dbReference type="Pfam" id="PF13966">
    <property type="entry name" value="zf-RVT"/>
    <property type="match status" value="1"/>
</dbReference>
<keyword evidence="4" id="KW-1185">Reference proteome</keyword>
<protein>
    <recommendedName>
        <fullName evidence="2">RNase H type-1 domain-containing protein</fullName>
    </recommendedName>
</protein>
<dbReference type="InterPro" id="IPR044730">
    <property type="entry name" value="RNase_H-like_dom_plant"/>
</dbReference>
<dbReference type="Gene3D" id="3.60.10.10">
    <property type="entry name" value="Endonuclease/exonuclease/phosphatase"/>
    <property type="match status" value="1"/>
</dbReference>
<dbReference type="Proteomes" id="UP000826656">
    <property type="component" value="Unassembled WGS sequence"/>
</dbReference>
<evidence type="ECO:0000256" key="1">
    <source>
        <dbReference type="SAM" id="MobiDB-lite"/>
    </source>
</evidence>
<dbReference type="InterPro" id="IPR036397">
    <property type="entry name" value="RNaseH_sf"/>
</dbReference>
<dbReference type="InterPro" id="IPR000477">
    <property type="entry name" value="RT_dom"/>
</dbReference>
<dbReference type="CDD" id="cd06222">
    <property type="entry name" value="RNase_H_like"/>
    <property type="match status" value="1"/>
</dbReference>
<dbReference type="Pfam" id="PF03372">
    <property type="entry name" value="Exo_endo_phos"/>
    <property type="match status" value="1"/>
</dbReference>
<dbReference type="PANTHER" id="PTHR33710">
    <property type="entry name" value="BNAC02G09200D PROTEIN"/>
    <property type="match status" value="1"/>
</dbReference>